<dbReference type="AlphaFoldDB" id="A0A8S1UNQ1"/>
<keyword evidence="2" id="KW-1185">Reference proteome</keyword>
<reference evidence="1" key="1">
    <citation type="submission" date="2021-01" db="EMBL/GenBank/DDBJ databases">
        <authorList>
            <consortium name="Genoscope - CEA"/>
            <person name="William W."/>
        </authorList>
    </citation>
    <scope>NUCLEOTIDE SEQUENCE</scope>
</reference>
<evidence type="ECO:0000313" key="2">
    <source>
        <dbReference type="Proteomes" id="UP000683925"/>
    </source>
</evidence>
<dbReference type="Proteomes" id="UP000683925">
    <property type="component" value="Unassembled WGS sequence"/>
</dbReference>
<name>A0A8S1UNQ1_PAROT</name>
<protein>
    <submittedName>
        <fullName evidence="1">Uncharacterized protein</fullName>
    </submittedName>
</protein>
<comment type="caution">
    <text evidence="1">The sequence shown here is derived from an EMBL/GenBank/DDBJ whole genome shotgun (WGS) entry which is preliminary data.</text>
</comment>
<proteinExistence type="predicted"/>
<evidence type="ECO:0000313" key="1">
    <source>
        <dbReference type="EMBL" id="CAD8166275.1"/>
    </source>
</evidence>
<sequence>MGTQNQCNKIITGKYITTLIKGLKNHITYIEDQQYLNLNYNQFNEFQSGIEIFNSFFQRTSSHKQNILYVHQY</sequence>
<dbReference type="EMBL" id="CAJJDP010000048">
    <property type="protein sequence ID" value="CAD8166275.1"/>
    <property type="molecule type" value="Genomic_DNA"/>
</dbReference>
<gene>
    <name evidence="1" type="ORF">POCTA_138.1.T0480074</name>
</gene>
<organism evidence="1 2">
    <name type="scientific">Paramecium octaurelia</name>
    <dbReference type="NCBI Taxonomy" id="43137"/>
    <lineage>
        <taxon>Eukaryota</taxon>
        <taxon>Sar</taxon>
        <taxon>Alveolata</taxon>
        <taxon>Ciliophora</taxon>
        <taxon>Intramacronucleata</taxon>
        <taxon>Oligohymenophorea</taxon>
        <taxon>Peniculida</taxon>
        <taxon>Parameciidae</taxon>
        <taxon>Paramecium</taxon>
    </lineage>
</organism>
<accession>A0A8S1UNQ1</accession>